<evidence type="ECO:0000313" key="2">
    <source>
        <dbReference type="EMBL" id="MTI29056.1"/>
    </source>
</evidence>
<dbReference type="SUPFAM" id="SSF56935">
    <property type="entry name" value="Porins"/>
    <property type="match status" value="1"/>
</dbReference>
<protein>
    <recommendedName>
        <fullName evidence="4">Long-chain fatty acid transport protein</fullName>
    </recommendedName>
</protein>
<evidence type="ECO:0000313" key="3">
    <source>
        <dbReference type="Proteomes" id="UP000798808"/>
    </source>
</evidence>
<dbReference type="EMBL" id="SMLW01000677">
    <property type="protein sequence ID" value="MTI29056.1"/>
    <property type="molecule type" value="Genomic_DNA"/>
</dbReference>
<feature type="chain" id="PRO_5045263459" description="Long-chain fatty acid transport protein" evidence="1">
    <location>
        <begin position="25"/>
        <end position="413"/>
    </location>
</feature>
<proteinExistence type="predicted"/>
<keyword evidence="1" id="KW-0732">Signal</keyword>
<organism evidence="2 3">
    <name type="scientific">Fulvivirga kasyanovii</name>
    <dbReference type="NCBI Taxonomy" id="396812"/>
    <lineage>
        <taxon>Bacteria</taxon>
        <taxon>Pseudomonadati</taxon>
        <taxon>Bacteroidota</taxon>
        <taxon>Cytophagia</taxon>
        <taxon>Cytophagales</taxon>
        <taxon>Fulvivirgaceae</taxon>
        <taxon>Fulvivirga</taxon>
    </lineage>
</organism>
<dbReference type="Gene3D" id="2.40.160.60">
    <property type="entry name" value="Outer membrane protein transport protein (OMPP1/FadL/TodX)"/>
    <property type="match status" value="1"/>
</dbReference>
<gene>
    <name evidence="2" type="ORF">E1163_29105</name>
</gene>
<dbReference type="RefSeq" id="WP_155177177.1">
    <property type="nucleotide sequence ID" value="NZ_BAAAFL010000012.1"/>
</dbReference>
<evidence type="ECO:0000256" key="1">
    <source>
        <dbReference type="SAM" id="SignalP"/>
    </source>
</evidence>
<reference evidence="2 3" key="1">
    <citation type="submission" date="2019-02" db="EMBL/GenBank/DDBJ databases">
        <authorList>
            <person name="Goldberg S.R."/>
            <person name="Haltli B.A."/>
            <person name="Correa H."/>
            <person name="Russell K.G."/>
        </authorList>
    </citation>
    <scope>NUCLEOTIDE SEQUENCE [LARGE SCALE GENOMIC DNA]</scope>
    <source>
        <strain evidence="2 3">JCM 16186</strain>
    </source>
</reference>
<sequence length="413" mass="46256">MKMIDFKLNVVVAILMGVATSSLAQNKAGSAYSMFGLGELQNKATIQSQGMGFTSIGLNSPYWANSINPAANTEVGGYYTHMFDFGIYYNQTTYTTSESSENLSDGGLSQMSYWFRFNNKWTGIVGIAPFSKVGYSIQKNNVVSSQGNLYDVKYSGSGGLNEIYFGQGYEVLPNFTLGANLRFITGSILHQEEAVSTGSQESFLVSQRTYLHKLNLDFSLNYKIRREKFAINIGAIYDDKTSLNGNATTELSDIDEETIYEEIEQNNDYTLPQKAGLGISLVSNKFMLAADVEFNEWSKVDMSNVDKLNDTWRYAFGFEFTPNRQGLLYASNISYRLGYYIENSYLDIDDTSFDKWGITAGLGLPLKTHGAINISYHRKFNGTTSNSLIYETTNEVNLGISIRDLWFARKKIK</sequence>
<keyword evidence="3" id="KW-1185">Reference proteome</keyword>
<name>A0ABW9RYC3_9BACT</name>
<comment type="caution">
    <text evidence="2">The sequence shown here is derived from an EMBL/GenBank/DDBJ whole genome shotgun (WGS) entry which is preliminary data.</text>
</comment>
<feature type="signal peptide" evidence="1">
    <location>
        <begin position="1"/>
        <end position="24"/>
    </location>
</feature>
<accession>A0ABW9RYC3</accession>
<dbReference type="Proteomes" id="UP000798808">
    <property type="component" value="Unassembled WGS sequence"/>
</dbReference>
<evidence type="ECO:0008006" key="4">
    <source>
        <dbReference type="Google" id="ProtNLM"/>
    </source>
</evidence>